<feature type="transmembrane region" description="Helical" evidence="1">
    <location>
        <begin position="212"/>
        <end position="230"/>
    </location>
</feature>
<keyword evidence="1" id="KW-0812">Transmembrane</keyword>
<feature type="transmembrane region" description="Helical" evidence="1">
    <location>
        <begin position="118"/>
        <end position="141"/>
    </location>
</feature>
<proteinExistence type="predicted"/>
<dbReference type="Proteomes" id="UP000187209">
    <property type="component" value="Unassembled WGS sequence"/>
</dbReference>
<organism evidence="2 3">
    <name type="scientific">Stentor coeruleus</name>
    <dbReference type="NCBI Taxonomy" id="5963"/>
    <lineage>
        <taxon>Eukaryota</taxon>
        <taxon>Sar</taxon>
        <taxon>Alveolata</taxon>
        <taxon>Ciliophora</taxon>
        <taxon>Postciliodesmatophora</taxon>
        <taxon>Heterotrichea</taxon>
        <taxon>Heterotrichida</taxon>
        <taxon>Stentoridae</taxon>
        <taxon>Stentor</taxon>
    </lineage>
</organism>
<feature type="transmembrane region" description="Helical" evidence="1">
    <location>
        <begin position="172"/>
        <end position="192"/>
    </location>
</feature>
<feature type="transmembrane region" description="Helical" evidence="1">
    <location>
        <begin position="1004"/>
        <end position="1025"/>
    </location>
</feature>
<accession>A0A1R2BY16</accession>
<dbReference type="OrthoDB" id="326217at2759"/>
<feature type="transmembrane region" description="Helical" evidence="1">
    <location>
        <begin position="1276"/>
        <end position="1299"/>
    </location>
</feature>
<feature type="transmembrane region" description="Helical" evidence="1">
    <location>
        <begin position="236"/>
        <end position="257"/>
    </location>
</feature>
<feature type="transmembrane region" description="Helical" evidence="1">
    <location>
        <begin position="1085"/>
        <end position="1110"/>
    </location>
</feature>
<feature type="transmembrane region" description="Helical" evidence="1">
    <location>
        <begin position="80"/>
        <end position="106"/>
    </location>
</feature>
<gene>
    <name evidence="2" type="ORF">SteCoe_17750</name>
</gene>
<protein>
    <submittedName>
        <fullName evidence="2">Uncharacterized protein</fullName>
    </submittedName>
</protein>
<feature type="transmembrane region" description="Helical" evidence="1">
    <location>
        <begin position="824"/>
        <end position="844"/>
    </location>
</feature>
<evidence type="ECO:0000313" key="2">
    <source>
        <dbReference type="EMBL" id="OMJ81700.1"/>
    </source>
</evidence>
<feature type="transmembrane region" description="Helical" evidence="1">
    <location>
        <begin position="292"/>
        <end position="311"/>
    </location>
</feature>
<sequence length="1347" mass="157804">MKQKIFKAICKLYPYMNSDRNAGKFDKLTLICALLLVLLQKIKLLWRGNFSMTYWNYYEKYWEYLAYLCPLQLSAKLGTLYNFCIFFMSFQIFTIVLLIIFFFEIFKKKSKNQIFRRLLRFVINLQTSFFYVPSLFSYSLVLKYSYSQKNEIIKDCIGTIFSQDLTLGSTGFILSLICILSITILACFKEAFAYEVRHNSLIHNIQAKNTPLLELQDKIITAGIVFFYVFLSENNYIFYIICVGICQIYIACCYIWYLPFYSDFANFSYACYELELAFFVGFFAIGTSLDTATVVIVLSIVMQPLIVLVVIRSIEYRKNKILLGKNNWGSVRIFELSIRKKLLNIKPSVKVVKLINKYYKKTDEKLVLVFLAEHCNTKLGHIKNALIQISRTSYKSRGFITNFQVYKSQKKLEKENLLSSEGMKFKIFIKCFEDIKNAELKLFDSIVSFSDSILNSHSSLGNLKKTFSSTHFLVKNIRKLYRKALIKFPESELLNEMYGSLLIMLGKIEKGEKYLSQSILFHELNRKKHKLDILFTDKDSFIMIISGNAHDFGKCRYISLSLCRLLSIIPEESTNYYINDFVPSYFHHNHYKSMGNFLINFSEDKLFKNAPLHLSDTFGFLIECRLTMDCYGYDSSVEYIVEINSAQNSDRECAIIKSNGEIIAHSQRLSELLETDDMRIEGKNITQYICGARIDTIMKGNPVFVETKENSRKLCLFLQEKRISSTTVYTIFVISNDSIIIALSLEKTVLEQKKKLNMILKLETSETVESSSRRIKSSKIFKKSKTLNNTFNLDSDCNILGNALKIVNSKKTGQILRAFRNLQIFIILSFLAVVVSNIIILVSVSNQLQHSIELEALGVLGRANSYIACLTYISRIIYLTQYFNGTEIFTPNDLNYYAQKLKDLHSIFLNKGEDWSYWPHSKMIMNPILPVYMNYSSSELSYINLLDMISNTWDNTQEFLRSYSQKPLFYLMYNTFRLSLSHLQVAFDDLVHSERFILNNLNSMFISLFFAGIFESLAIIMNWHLHKNLKQIWDNLQSKISNNYLNIKTSLNTRVNKYYNLDENLYPLEDFSGQKKLSFPHFWHYLLRLSLVVILGLLLYFVSFFVFFAYTQYYMMGKVDFADAMLNRRVFVYQRNLFLIEFYADYKKVGFIDLYNFSPLFPPKVGYKFMADNMVILRRKAFKRSMQRVIRPDVWNEIYNKIEGENGFLRNGLSDAVIEIKWECLFLSTNFKKCDFGCYDRINNEIKALMSYYDRTTESTDSSSTFKLRNSYDSLMYFNIFGMILLFGIVAFYIVPYFYNEMNIVKFMQIKRKEPCSLSEENKKRDMSYVELMSKYKEQHSTKLIKN</sequence>
<keyword evidence="3" id="KW-1185">Reference proteome</keyword>
<feature type="transmembrane region" description="Helical" evidence="1">
    <location>
        <begin position="269"/>
        <end position="286"/>
    </location>
</feature>
<evidence type="ECO:0000313" key="3">
    <source>
        <dbReference type="Proteomes" id="UP000187209"/>
    </source>
</evidence>
<keyword evidence="1" id="KW-1133">Transmembrane helix</keyword>
<name>A0A1R2BY16_9CILI</name>
<reference evidence="2 3" key="1">
    <citation type="submission" date="2016-11" db="EMBL/GenBank/DDBJ databases">
        <title>The macronuclear genome of Stentor coeruleus: a giant cell with tiny introns.</title>
        <authorList>
            <person name="Slabodnick M."/>
            <person name="Ruby J.G."/>
            <person name="Reiff S.B."/>
            <person name="Swart E.C."/>
            <person name="Gosai S."/>
            <person name="Prabakaran S."/>
            <person name="Witkowska E."/>
            <person name="Larue G.E."/>
            <person name="Fisher S."/>
            <person name="Freeman R.M."/>
            <person name="Gunawardena J."/>
            <person name="Chu W."/>
            <person name="Stover N.A."/>
            <person name="Gregory B.D."/>
            <person name="Nowacki M."/>
            <person name="Derisi J."/>
            <person name="Roy S.W."/>
            <person name="Marshall W.F."/>
            <person name="Sood P."/>
        </authorList>
    </citation>
    <scope>NUCLEOTIDE SEQUENCE [LARGE SCALE GENOMIC DNA]</scope>
    <source>
        <strain evidence="2">WM001</strain>
    </source>
</reference>
<dbReference type="EMBL" id="MPUH01000369">
    <property type="protein sequence ID" value="OMJ81700.1"/>
    <property type="molecule type" value="Genomic_DNA"/>
</dbReference>
<keyword evidence="1" id="KW-0472">Membrane</keyword>
<evidence type="ECO:0000256" key="1">
    <source>
        <dbReference type="SAM" id="Phobius"/>
    </source>
</evidence>
<comment type="caution">
    <text evidence="2">The sequence shown here is derived from an EMBL/GenBank/DDBJ whole genome shotgun (WGS) entry which is preliminary data.</text>
</comment>